<dbReference type="EMBL" id="JADNRY010000146">
    <property type="protein sequence ID" value="KAF9063474.1"/>
    <property type="molecule type" value="Genomic_DNA"/>
</dbReference>
<feature type="transmembrane region" description="Helical" evidence="2">
    <location>
        <begin position="174"/>
        <end position="196"/>
    </location>
</feature>
<feature type="coiled-coil region" evidence="1">
    <location>
        <begin position="259"/>
        <end position="319"/>
    </location>
</feature>
<keyword evidence="4" id="KW-1185">Reference proteome</keyword>
<reference evidence="3" key="1">
    <citation type="submission" date="2020-11" db="EMBL/GenBank/DDBJ databases">
        <authorList>
            <consortium name="DOE Joint Genome Institute"/>
            <person name="Ahrendt S."/>
            <person name="Riley R."/>
            <person name="Andreopoulos W."/>
            <person name="Labutti K."/>
            <person name="Pangilinan J."/>
            <person name="Ruiz-Duenas F.J."/>
            <person name="Barrasa J.M."/>
            <person name="Sanchez-Garcia M."/>
            <person name="Camarero S."/>
            <person name="Miyauchi S."/>
            <person name="Serrano A."/>
            <person name="Linde D."/>
            <person name="Babiker R."/>
            <person name="Drula E."/>
            <person name="Ayuso-Fernandez I."/>
            <person name="Pacheco R."/>
            <person name="Padilla G."/>
            <person name="Ferreira P."/>
            <person name="Barriuso J."/>
            <person name="Kellner H."/>
            <person name="Castanera R."/>
            <person name="Alfaro M."/>
            <person name="Ramirez L."/>
            <person name="Pisabarro A.G."/>
            <person name="Kuo A."/>
            <person name="Tritt A."/>
            <person name="Lipzen A."/>
            <person name="He G."/>
            <person name="Yan M."/>
            <person name="Ng V."/>
            <person name="Cullen D."/>
            <person name="Martin F."/>
            <person name="Rosso M.-N."/>
            <person name="Henrissat B."/>
            <person name="Hibbett D."/>
            <person name="Martinez A.T."/>
            <person name="Grigoriev I.V."/>
        </authorList>
    </citation>
    <scope>NUCLEOTIDE SEQUENCE</scope>
    <source>
        <strain evidence="3">AH 40177</strain>
    </source>
</reference>
<sequence>MKHISHTKAMLEMSEFVQERADSEISLLTAPVFGSLSGILTEGETVTVALGGNPPPFAVIFSDGSSGGQAITVTTVTAPELPSTSGLLAGPESEEFFSLIIPTLTATSVQVAISYIDAGGSGMFTFQNVALSPATSTSLDNQSTFAVARTTSSIPSASTSIPVALTVVNVPKNLGAIIGGTIAGALFLFFTLLLWIRRRRRLARSAASPADLHSADEESISPFVAGITETQAGANVTQKTRGVVVAGSTSSGITSTQGRARLKQAEVQAQAQNAQEELRTTREALDLLRDERDGSREEIVNLQQRVAELTRRLEEVEDSPPDYYVSQS</sequence>
<keyword evidence="2" id="KW-0472">Membrane</keyword>
<accession>A0A9P5PHP3</accession>
<comment type="caution">
    <text evidence="3">The sequence shown here is derived from an EMBL/GenBank/DDBJ whole genome shotgun (WGS) entry which is preliminary data.</text>
</comment>
<evidence type="ECO:0000313" key="3">
    <source>
        <dbReference type="EMBL" id="KAF9063474.1"/>
    </source>
</evidence>
<evidence type="ECO:0000313" key="4">
    <source>
        <dbReference type="Proteomes" id="UP000772434"/>
    </source>
</evidence>
<dbReference type="Proteomes" id="UP000772434">
    <property type="component" value="Unassembled WGS sequence"/>
</dbReference>
<keyword evidence="2" id="KW-1133">Transmembrane helix</keyword>
<keyword evidence="1" id="KW-0175">Coiled coil</keyword>
<dbReference type="AlphaFoldDB" id="A0A9P5PHP3"/>
<keyword evidence="2" id="KW-0812">Transmembrane</keyword>
<organism evidence="3 4">
    <name type="scientific">Rhodocollybia butyracea</name>
    <dbReference type="NCBI Taxonomy" id="206335"/>
    <lineage>
        <taxon>Eukaryota</taxon>
        <taxon>Fungi</taxon>
        <taxon>Dikarya</taxon>
        <taxon>Basidiomycota</taxon>
        <taxon>Agaricomycotina</taxon>
        <taxon>Agaricomycetes</taxon>
        <taxon>Agaricomycetidae</taxon>
        <taxon>Agaricales</taxon>
        <taxon>Marasmiineae</taxon>
        <taxon>Omphalotaceae</taxon>
        <taxon>Rhodocollybia</taxon>
    </lineage>
</organism>
<gene>
    <name evidence="3" type="ORF">BDP27DRAFT_1426897</name>
</gene>
<proteinExistence type="predicted"/>
<protein>
    <submittedName>
        <fullName evidence="3">Uncharacterized protein</fullName>
    </submittedName>
</protein>
<name>A0A9P5PHP3_9AGAR</name>
<evidence type="ECO:0000256" key="2">
    <source>
        <dbReference type="SAM" id="Phobius"/>
    </source>
</evidence>
<evidence type="ECO:0000256" key="1">
    <source>
        <dbReference type="SAM" id="Coils"/>
    </source>
</evidence>